<sequence>MKLDMDDLRAKLQERIDQINSAPSLSELIDSGEIIKHSRGYEVRSERAWKAIAPHLKSIISPSDKSKPTLVTLYRRTINKCSIKI</sequence>
<protein>
    <submittedName>
        <fullName evidence="1">Uncharacterized protein</fullName>
    </submittedName>
</protein>
<dbReference type="EMBL" id="FZOL01000017">
    <property type="protein sequence ID" value="SNS88149.1"/>
    <property type="molecule type" value="Genomic_DNA"/>
</dbReference>
<name>A0A239I3R1_9PSED</name>
<accession>A0A239I3R1</accession>
<keyword evidence="2" id="KW-1185">Reference proteome</keyword>
<organism evidence="1 2">
    <name type="scientific">Pseudomonas japonica</name>
    <dbReference type="NCBI Taxonomy" id="256466"/>
    <lineage>
        <taxon>Bacteria</taxon>
        <taxon>Pseudomonadati</taxon>
        <taxon>Pseudomonadota</taxon>
        <taxon>Gammaproteobacteria</taxon>
        <taxon>Pseudomonadales</taxon>
        <taxon>Pseudomonadaceae</taxon>
        <taxon>Pseudomonas</taxon>
    </lineage>
</organism>
<gene>
    <name evidence="1" type="ORF">SAMN05444352_11797</name>
</gene>
<dbReference type="Proteomes" id="UP000198407">
    <property type="component" value="Unassembled WGS sequence"/>
</dbReference>
<proteinExistence type="predicted"/>
<dbReference type="AlphaFoldDB" id="A0A239I3R1"/>
<evidence type="ECO:0000313" key="1">
    <source>
        <dbReference type="EMBL" id="SNS88149.1"/>
    </source>
</evidence>
<dbReference type="RefSeq" id="WP_089266607.1">
    <property type="nucleotide sequence ID" value="NZ_FZOL01000017.1"/>
</dbReference>
<evidence type="ECO:0000313" key="2">
    <source>
        <dbReference type="Proteomes" id="UP000198407"/>
    </source>
</evidence>
<reference evidence="2" key="1">
    <citation type="submission" date="2017-06" db="EMBL/GenBank/DDBJ databases">
        <authorList>
            <person name="Varghese N."/>
            <person name="Submissions S."/>
        </authorList>
    </citation>
    <scope>NUCLEOTIDE SEQUENCE [LARGE SCALE GENOMIC DNA]</scope>
    <source>
        <strain evidence="2">DSM 22348</strain>
    </source>
</reference>